<keyword evidence="2" id="KW-0326">Glycosidase</keyword>
<dbReference type="Gene3D" id="2.60.120.260">
    <property type="entry name" value="Galactose-binding domain-like"/>
    <property type="match status" value="1"/>
</dbReference>
<gene>
    <name evidence="4" type="ORF">K1W69_03230</name>
</gene>
<sequence length="810" mass="91683">MSLQRKILSRLHGCLLASIVAYMCLTGAALAITLVENGEPSAVIAIQGPLEEQPEDPVWHEPKTPQQYRALTVKELNDHLELMTGARLEVLVLQEGQTPPENSIVLGEPAILLGAIPTASSPSGEGYRLLEAGNRLLIGGQSDRAVLYGLYELLRHLGIDWVMPGEIGQIVPKGKTVRIDKLDIASAPDFPSRRLWYRGYPDRTKDQLARFAKWRLRQRGGTWSDLEGSASGHMWDRFIRRHKKEFNSDPTMYALVRGADGKMIRRGPQIESTHPRVIELMVEDIRETYREKIAAGEWTMETAAAYAIGPADREGYSESVDAMLASAGRFDPIVGSLDRTDELVLLGNRVLEQVHKDYPNAHVGFYSYSTHADYPARYTPHPNVIPIFAPINFSRFHSLLDPESKTQSYYRDVVEKWGDLSRKQGNRLLYRGYSWNLAENMMPYSKVKIWGEELPFYSAQGFEGLNVEGTKMWGVLGPSDYVFMNLAWDTSQDWRDLLRQYCEAAYGAGAEAMERYNLRLIEYQQSAGMEAGSYHAFPLIFDDNFIEASRADFDEALNSAQTQDQKQRIRFAREPLEALELYLDFYQATLDFDFTKAKSLYNAMNELWSETYAINEDVVSNEVPAYLKRFVSLFVDQSVKYSTGDYEMLVALPDEVKTIFDPAQVGQQMRFQSPEINDDRFVKTKTISSTWDAQGLGSLRNTAVWYRYNFTLPEQARDKPIGLFIGGVEDEARVWINGQFIGTSGYGFSVPFVFDLTDGVDYVGENLLAVQVVRNSKINEIGLGGIIRPSFIFTGPRLENRAPKQQSENK</sequence>
<dbReference type="GO" id="GO:0004553">
    <property type="term" value="F:hydrolase activity, hydrolyzing O-glycosyl compounds"/>
    <property type="evidence" value="ECO:0007669"/>
    <property type="project" value="InterPro"/>
</dbReference>
<dbReference type="GO" id="GO:0005975">
    <property type="term" value="P:carbohydrate metabolic process"/>
    <property type="evidence" value="ECO:0007669"/>
    <property type="project" value="InterPro"/>
</dbReference>
<evidence type="ECO:0000313" key="5">
    <source>
        <dbReference type="Proteomes" id="UP001196509"/>
    </source>
</evidence>
<dbReference type="PANTHER" id="PTHR47406">
    <property type="entry name" value="COAGULATION FACTOR 5/8 TYPE, C-TERMINAL"/>
    <property type="match status" value="1"/>
</dbReference>
<dbReference type="PANTHER" id="PTHR47406:SF2">
    <property type="entry name" value="ALPHA GLUCURONIDASE N-TERMINAL DOMAIN-CONTAINING PROTEIN"/>
    <property type="match status" value="1"/>
</dbReference>
<evidence type="ECO:0000256" key="1">
    <source>
        <dbReference type="ARBA" id="ARBA00022801"/>
    </source>
</evidence>
<dbReference type="Pfam" id="PF16126">
    <property type="entry name" value="DUF4838"/>
    <property type="match status" value="1"/>
</dbReference>
<dbReference type="InterPro" id="IPR029018">
    <property type="entry name" value="Hex-like_dom2"/>
</dbReference>
<dbReference type="Pfam" id="PF13364">
    <property type="entry name" value="BetaGal_ABD2"/>
    <property type="match status" value="1"/>
</dbReference>
<keyword evidence="1" id="KW-0378">Hydrolase</keyword>
<name>A0AAE3CZX0_9HYPH</name>
<dbReference type="Proteomes" id="UP001196509">
    <property type="component" value="Unassembled WGS sequence"/>
</dbReference>
<dbReference type="AlphaFoldDB" id="A0AAE3CZX0"/>
<dbReference type="InterPro" id="IPR032287">
    <property type="entry name" value="DUF4838"/>
</dbReference>
<dbReference type="EMBL" id="JAICBX010000001">
    <property type="protein sequence ID" value="MBW8636188.1"/>
    <property type="molecule type" value="Genomic_DNA"/>
</dbReference>
<keyword evidence="5" id="KW-1185">Reference proteome</keyword>
<dbReference type="Gene3D" id="3.30.379.10">
    <property type="entry name" value="Chitobiase/beta-hexosaminidase domain 2-like"/>
    <property type="match status" value="1"/>
</dbReference>
<dbReference type="InterPro" id="IPR008979">
    <property type="entry name" value="Galactose-bd-like_sf"/>
</dbReference>
<evidence type="ECO:0000256" key="2">
    <source>
        <dbReference type="ARBA" id="ARBA00023295"/>
    </source>
</evidence>
<reference evidence="4" key="1">
    <citation type="submission" date="2021-08" db="EMBL/GenBank/DDBJ databases">
        <title>Hoeflea bacterium WL0058 sp. nov., isolated from the sediment.</title>
        <authorList>
            <person name="Wang L."/>
            <person name="Zhang D."/>
        </authorList>
    </citation>
    <scope>NUCLEOTIDE SEQUENCE</scope>
    <source>
        <strain evidence="4">WL0058</strain>
    </source>
</reference>
<comment type="caution">
    <text evidence="4">The sequence shown here is derived from an EMBL/GenBank/DDBJ whole genome shotgun (WGS) entry which is preliminary data.</text>
</comment>
<evidence type="ECO:0000259" key="3">
    <source>
        <dbReference type="Pfam" id="PF13364"/>
    </source>
</evidence>
<dbReference type="SUPFAM" id="SSF49785">
    <property type="entry name" value="Galactose-binding domain-like"/>
    <property type="match status" value="1"/>
</dbReference>
<dbReference type="SUPFAM" id="SSF55545">
    <property type="entry name" value="beta-N-acetylhexosaminidase-like domain"/>
    <property type="match status" value="1"/>
</dbReference>
<dbReference type="InterPro" id="IPR025300">
    <property type="entry name" value="BetaGal_jelly_roll_dom"/>
</dbReference>
<feature type="domain" description="Beta-galactosidase jelly roll" evidence="3">
    <location>
        <begin position="687"/>
        <end position="772"/>
    </location>
</feature>
<organism evidence="4 5">
    <name type="scientific">Flavimaribacter sediminis</name>
    <dbReference type="NCBI Taxonomy" id="2865987"/>
    <lineage>
        <taxon>Bacteria</taxon>
        <taxon>Pseudomonadati</taxon>
        <taxon>Pseudomonadota</taxon>
        <taxon>Alphaproteobacteria</taxon>
        <taxon>Hyphomicrobiales</taxon>
        <taxon>Rhizobiaceae</taxon>
        <taxon>Flavimaribacter</taxon>
    </lineage>
</organism>
<evidence type="ECO:0000313" key="4">
    <source>
        <dbReference type="EMBL" id="MBW8636188.1"/>
    </source>
</evidence>
<proteinExistence type="predicted"/>
<accession>A0AAE3CZX0</accession>
<protein>
    <submittedName>
        <fullName evidence="4">DUF4838 domain-containing protein</fullName>
    </submittedName>
</protein>
<dbReference type="RefSeq" id="WP_220226891.1">
    <property type="nucleotide sequence ID" value="NZ_JAICBX010000001.1"/>
</dbReference>